<dbReference type="PANTHER" id="PTHR30606:SF9">
    <property type="entry name" value="LIPID A BIOSYNTHESIS LAUROYLTRANSFERASE"/>
    <property type="match status" value="1"/>
</dbReference>
<sequence>MNPLAKKTSKISAFFIGLAFGLLKLFAKLPYPFVIACGRQLGRLLYRVKSRRIIVEANLRYCFSDVSYSERQAMCKQHFLALGEGFAELALAWYKPFKKLEKYHEIRGLEHYEKAQATGRGILFLGYHNTSLELSGAIMSRYLEFAAFYRPNKNPALDYHIQKGRNNRTQTMGRNDIRSIGKWLKSGKNLWFMPDQDMGRKATVFAPFFGNPMATLNSPMRITKLGNAIVLPVSYHKDKKGKMIVEVLPEVEFTGQDDIDCAMANKILEACIMQAPEQYYWVHRRFKTLPEGQRTIYKQKPPKLKTISSEQHDGAISSGKTLTRQDGLPKLVRTFDGQLLNIFPRRTSLAIDITRQELKRMLEKCSLFTFRGFYTITPQEFTLCEERNAYMLRYLEVPGVSLSHIPADRHEPTAILMGSWLNHLHSEGVYLKDIRQTNIQILPNGSFILLNPTNCEFFDREVKESLREKDRQQMMESIALLKDSQRCRELFIEQYQMKP</sequence>
<keyword evidence="6 7" id="KW-0012">Acyltransferase</keyword>
<dbReference type="PANTHER" id="PTHR30606">
    <property type="entry name" value="LIPID A BIOSYNTHESIS LAUROYL ACYLTRANSFERASE"/>
    <property type="match status" value="1"/>
</dbReference>
<evidence type="ECO:0000256" key="3">
    <source>
        <dbReference type="ARBA" id="ARBA00022519"/>
    </source>
</evidence>
<comment type="subcellular location">
    <subcellularLocation>
        <location evidence="1">Cell inner membrane</location>
    </subcellularLocation>
</comment>
<reference evidence="7 8" key="1">
    <citation type="submission" date="2017-12" db="EMBL/GenBank/DDBJ databases">
        <title>Kangiella profundi FT102 completed genome.</title>
        <authorList>
            <person name="Xu J."/>
            <person name="Wang J."/>
            <person name="Lu Y."/>
        </authorList>
    </citation>
    <scope>NUCLEOTIDE SEQUENCE [LARGE SCALE GENOMIC DNA]</scope>
    <source>
        <strain evidence="7 8">FT102</strain>
    </source>
</reference>
<dbReference type="AlphaFoldDB" id="A0A2K9A7D0"/>
<dbReference type="InterPro" id="IPR004960">
    <property type="entry name" value="LipA_acyltrans"/>
</dbReference>
<keyword evidence="5" id="KW-0472">Membrane</keyword>
<evidence type="ECO:0000256" key="5">
    <source>
        <dbReference type="ARBA" id="ARBA00023136"/>
    </source>
</evidence>
<evidence type="ECO:0000313" key="7">
    <source>
        <dbReference type="EMBL" id="AUD79725.1"/>
    </source>
</evidence>
<keyword evidence="2" id="KW-1003">Cell membrane</keyword>
<dbReference type="OrthoDB" id="9803456at2"/>
<keyword evidence="3" id="KW-0997">Cell inner membrane</keyword>
<dbReference type="KEGG" id="kpd:CW740_10895"/>
<gene>
    <name evidence="7" type="ORF">CW740_10895</name>
</gene>
<evidence type="ECO:0000256" key="4">
    <source>
        <dbReference type="ARBA" id="ARBA00022679"/>
    </source>
</evidence>
<evidence type="ECO:0000256" key="2">
    <source>
        <dbReference type="ARBA" id="ARBA00022475"/>
    </source>
</evidence>
<dbReference type="GO" id="GO:0016746">
    <property type="term" value="F:acyltransferase activity"/>
    <property type="evidence" value="ECO:0007669"/>
    <property type="project" value="UniProtKB-KW"/>
</dbReference>
<name>A0A2K9A7D0_9GAMM</name>
<organism evidence="7 8">
    <name type="scientific">Kangiella profundi</name>
    <dbReference type="NCBI Taxonomy" id="1561924"/>
    <lineage>
        <taxon>Bacteria</taxon>
        <taxon>Pseudomonadati</taxon>
        <taxon>Pseudomonadota</taxon>
        <taxon>Gammaproteobacteria</taxon>
        <taxon>Kangiellales</taxon>
        <taxon>Kangiellaceae</taxon>
        <taxon>Kangiella</taxon>
    </lineage>
</organism>
<protein>
    <submittedName>
        <fullName evidence="7">Lipid A biosynthesis acyltransferase</fullName>
    </submittedName>
</protein>
<evidence type="ECO:0000256" key="6">
    <source>
        <dbReference type="ARBA" id="ARBA00023315"/>
    </source>
</evidence>
<keyword evidence="4 7" id="KW-0808">Transferase</keyword>
<keyword evidence="8" id="KW-1185">Reference proteome</keyword>
<dbReference type="GO" id="GO:0005886">
    <property type="term" value="C:plasma membrane"/>
    <property type="evidence" value="ECO:0007669"/>
    <property type="project" value="UniProtKB-SubCell"/>
</dbReference>
<dbReference type="EMBL" id="CP025120">
    <property type="protein sequence ID" value="AUD79725.1"/>
    <property type="molecule type" value="Genomic_DNA"/>
</dbReference>
<accession>A0A2K9A7D0</accession>
<evidence type="ECO:0000256" key="1">
    <source>
        <dbReference type="ARBA" id="ARBA00004533"/>
    </source>
</evidence>
<dbReference type="Proteomes" id="UP000232693">
    <property type="component" value="Chromosome"/>
</dbReference>
<dbReference type="GO" id="GO:0009247">
    <property type="term" value="P:glycolipid biosynthetic process"/>
    <property type="evidence" value="ECO:0007669"/>
    <property type="project" value="UniProtKB-ARBA"/>
</dbReference>
<dbReference type="Pfam" id="PF03279">
    <property type="entry name" value="Lip_A_acyltrans"/>
    <property type="match status" value="1"/>
</dbReference>
<evidence type="ECO:0000313" key="8">
    <source>
        <dbReference type="Proteomes" id="UP000232693"/>
    </source>
</evidence>
<proteinExistence type="predicted"/>
<dbReference type="CDD" id="cd07984">
    <property type="entry name" value="LPLAT_LABLAT-like"/>
    <property type="match status" value="1"/>
</dbReference>